<dbReference type="KEGG" id="ptv:AA957_13460"/>
<evidence type="ECO:0000313" key="1">
    <source>
        <dbReference type="EMBL" id="AKS07078.1"/>
    </source>
</evidence>
<dbReference type="AlphaFoldDB" id="A0A0H5AAM2"/>
<accession>A0A0H5AAM2</accession>
<proteinExistence type="predicted"/>
<gene>
    <name evidence="1" type="ORF">AA957_13460</name>
</gene>
<evidence type="ECO:0000313" key="2">
    <source>
        <dbReference type="Proteomes" id="UP000036608"/>
    </source>
</evidence>
<dbReference type="EMBL" id="CP011507">
    <property type="protein sequence ID" value="AKS07078.1"/>
    <property type="molecule type" value="Genomic_DNA"/>
</dbReference>
<reference evidence="2" key="2">
    <citation type="submission" date="2015-05" db="EMBL/GenBank/DDBJ databases">
        <authorList>
            <person name="Swarnkar M.K."/>
            <person name="Vyas P."/>
            <person name="Rahi P."/>
            <person name="Thakur R."/>
            <person name="Thakur N."/>
            <person name="Singh A.K."/>
            <person name="Gulati A."/>
        </authorList>
    </citation>
    <scope>NUCLEOTIDE SEQUENCE [LARGE SCALE GENOMIC DNA]</scope>
    <source>
        <strain evidence="2">745</strain>
    </source>
</reference>
<name>A0A0H5AAM2_9PSED</name>
<protein>
    <submittedName>
        <fullName evidence="1">Uncharacterized protein</fullName>
    </submittedName>
</protein>
<organism evidence="1 2">
    <name type="scientific">Pseudomonas trivialis</name>
    <dbReference type="NCBI Taxonomy" id="200450"/>
    <lineage>
        <taxon>Bacteria</taxon>
        <taxon>Pseudomonadati</taxon>
        <taxon>Pseudomonadota</taxon>
        <taxon>Gammaproteobacteria</taxon>
        <taxon>Pseudomonadales</taxon>
        <taxon>Pseudomonadaceae</taxon>
        <taxon>Pseudomonas</taxon>
    </lineage>
</organism>
<dbReference type="Proteomes" id="UP000036608">
    <property type="component" value="Chromosome"/>
</dbReference>
<reference evidence="1 2" key="1">
    <citation type="journal article" date="2015" name="Genome Announc.">
        <title>Complete Genome Sequence of the Rhizobacterium Pseudomonas trivialis Strain IHBB745 with Multiple Plant Growth-Promoting Activities and Tolerance to Desiccation and Alkalinity.</title>
        <authorList>
            <person name="Gulati A."/>
            <person name="Swarnkar M.K."/>
            <person name="Vyas P."/>
            <person name="Rahi P."/>
            <person name="Thakur R."/>
            <person name="Thakur N."/>
            <person name="Singh A.K."/>
        </authorList>
    </citation>
    <scope>NUCLEOTIDE SEQUENCE [LARGE SCALE GENOMIC DNA]</scope>
    <source>
        <strain evidence="2">745</strain>
    </source>
</reference>
<dbReference type="PATRIC" id="fig|200450.3.peg.2777"/>
<sequence length="67" mass="7319">MPLELRQLIAAIYSLEGGVYARDALVVNLAAQMARLTEHEGLEALAKGKTARLLKVGLSELMRVRKA</sequence>